<reference evidence="1" key="1">
    <citation type="journal article" date="2020" name="Stud. Mycol.">
        <title>101 Dothideomycetes genomes: a test case for predicting lifestyles and emergence of pathogens.</title>
        <authorList>
            <person name="Haridas S."/>
            <person name="Albert R."/>
            <person name="Binder M."/>
            <person name="Bloem J."/>
            <person name="Labutti K."/>
            <person name="Salamov A."/>
            <person name="Andreopoulos B."/>
            <person name="Baker S."/>
            <person name="Barry K."/>
            <person name="Bills G."/>
            <person name="Bluhm B."/>
            <person name="Cannon C."/>
            <person name="Castanera R."/>
            <person name="Culley D."/>
            <person name="Daum C."/>
            <person name="Ezra D."/>
            <person name="Gonzalez J."/>
            <person name="Henrissat B."/>
            <person name="Kuo A."/>
            <person name="Liang C."/>
            <person name="Lipzen A."/>
            <person name="Lutzoni F."/>
            <person name="Magnuson J."/>
            <person name="Mondo S."/>
            <person name="Nolan M."/>
            <person name="Ohm R."/>
            <person name="Pangilinan J."/>
            <person name="Park H.-J."/>
            <person name="Ramirez L."/>
            <person name="Alfaro M."/>
            <person name="Sun H."/>
            <person name="Tritt A."/>
            <person name="Yoshinaga Y."/>
            <person name="Zwiers L.-H."/>
            <person name="Turgeon B."/>
            <person name="Goodwin S."/>
            <person name="Spatafora J."/>
            <person name="Crous P."/>
            <person name="Grigoriev I."/>
        </authorList>
    </citation>
    <scope>NUCLEOTIDE SEQUENCE</scope>
    <source>
        <strain evidence="1">CBS 207.26</strain>
    </source>
</reference>
<evidence type="ECO:0000313" key="2">
    <source>
        <dbReference type="Proteomes" id="UP000800200"/>
    </source>
</evidence>
<evidence type="ECO:0000313" key="1">
    <source>
        <dbReference type="EMBL" id="KAF2187429.1"/>
    </source>
</evidence>
<gene>
    <name evidence="1" type="ORF">K469DRAFT_705125</name>
</gene>
<name>A0A6A6EA41_9PEZI</name>
<organism evidence="1 2">
    <name type="scientific">Zopfia rhizophila CBS 207.26</name>
    <dbReference type="NCBI Taxonomy" id="1314779"/>
    <lineage>
        <taxon>Eukaryota</taxon>
        <taxon>Fungi</taxon>
        <taxon>Dikarya</taxon>
        <taxon>Ascomycota</taxon>
        <taxon>Pezizomycotina</taxon>
        <taxon>Dothideomycetes</taxon>
        <taxon>Dothideomycetes incertae sedis</taxon>
        <taxon>Zopfiaceae</taxon>
        <taxon>Zopfia</taxon>
    </lineage>
</organism>
<proteinExistence type="predicted"/>
<dbReference type="AlphaFoldDB" id="A0A6A6EA41"/>
<sequence length="130" mass="14405">MSQKSHLDQEELVPRAKPVLKLVGEWLGTLKFEKQGDFELCSEDPEVVLAQPLLSILFTLMKIKFPVDFKIARVSKTARLPARLSTPVTLIPGKVVGGTPTVAGLPFEVGWITYITEGVEFTPEVIFLLL</sequence>
<protein>
    <submittedName>
        <fullName evidence="1">Uncharacterized protein</fullName>
    </submittedName>
</protein>
<keyword evidence="2" id="KW-1185">Reference proteome</keyword>
<dbReference type="EMBL" id="ML994627">
    <property type="protein sequence ID" value="KAF2187429.1"/>
    <property type="molecule type" value="Genomic_DNA"/>
</dbReference>
<accession>A0A6A6EA41</accession>
<dbReference type="Proteomes" id="UP000800200">
    <property type="component" value="Unassembled WGS sequence"/>
</dbReference>